<dbReference type="InterPro" id="IPR000639">
    <property type="entry name" value="Epox_hydrolase-like"/>
</dbReference>
<evidence type="ECO:0000313" key="3">
    <source>
        <dbReference type="EMBL" id="MDT0349204.1"/>
    </source>
</evidence>
<dbReference type="PRINTS" id="PR00412">
    <property type="entry name" value="EPOXHYDRLASE"/>
</dbReference>
<dbReference type="RefSeq" id="WP_311555185.1">
    <property type="nucleotide sequence ID" value="NZ_JAVREJ010000003.1"/>
</dbReference>
<evidence type="ECO:0000256" key="1">
    <source>
        <dbReference type="ARBA" id="ARBA00022801"/>
    </source>
</evidence>
<sequence>MFGTGFEPVDVVVSGVRIHGVRGGKGPPVLLLHGFPQSHVMWHRIAPELAREYTVVAADLRGYGDSDRPEAGPDHAGYAFRAMAADQVALMRALGFPRFAVVGHDRGARVTHRMALDHPDRVERLALLDILPTAYVFEHVDRRVATANYHWFFLSQPADLPERLIGGEPLYFLHRLLGSWGSGLDAHAPEALREYERVFADPAARRAMIEDYRAAASIDLEHDAVSAAAGGRIAAPCLVLWGERGVVAANPTVPLEVWRSLAADPGSMIGGVIAGAGHFLAEENHTDTLAALQAFLGGRG</sequence>
<reference evidence="4" key="1">
    <citation type="submission" date="2023-07" db="EMBL/GenBank/DDBJ databases">
        <title>30 novel species of actinomycetes from the DSMZ collection.</title>
        <authorList>
            <person name="Nouioui I."/>
        </authorList>
    </citation>
    <scope>NUCLEOTIDE SEQUENCE [LARGE SCALE GENOMIC DNA]</scope>
    <source>
        <strain evidence="4">DSM 45834</strain>
    </source>
</reference>
<dbReference type="PANTHER" id="PTHR43329">
    <property type="entry name" value="EPOXIDE HYDROLASE"/>
    <property type="match status" value="1"/>
</dbReference>
<protein>
    <submittedName>
        <fullName evidence="3">Alpha/beta hydrolase</fullName>
    </submittedName>
</protein>
<keyword evidence="1 3" id="KW-0378">Hydrolase</keyword>
<dbReference type="PRINTS" id="PR00111">
    <property type="entry name" value="ABHYDROLASE"/>
</dbReference>
<name>A0ABU2N5P0_9PSEU</name>
<accession>A0ABU2N5P0</accession>
<dbReference type="InterPro" id="IPR029058">
    <property type="entry name" value="AB_hydrolase_fold"/>
</dbReference>
<keyword evidence="4" id="KW-1185">Reference proteome</keyword>
<dbReference type="InterPro" id="IPR000073">
    <property type="entry name" value="AB_hydrolase_1"/>
</dbReference>
<proteinExistence type="predicted"/>
<feature type="domain" description="AB hydrolase-1" evidence="2">
    <location>
        <begin position="27"/>
        <end position="284"/>
    </location>
</feature>
<dbReference type="Pfam" id="PF00561">
    <property type="entry name" value="Abhydrolase_1"/>
    <property type="match status" value="1"/>
</dbReference>
<dbReference type="Gene3D" id="3.40.50.1820">
    <property type="entry name" value="alpha/beta hydrolase"/>
    <property type="match status" value="1"/>
</dbReference>
<evidence type="ECO:0000259" key="2">
    <source>
        <dbReference type="Pfam" id="PF00561"/>
    </source>
</evidence>
<dbReference type="Proteomes" id="UP001183202">
    <property type="component" value="Unassembled WGS sequence"/>
</dbReference>
<evidence type="ECO:0000313" key="4">
    <source>
        <dbReference type="Proteomes" id="UP001183202"/>
    </source>
</evidence>
<organism evidence="3 4">
    <name type="scientific">Pseudonocardia charpentierae</name>
    <dbReference type="NCBI Taxonomy" id="3075545"/>
    <lineage>
        <taxon>Bacteria</taxon>
        <taxon>Bacillati</taxon>
        <taxon>Actinomycetota</taxon>
        <taxon>Actinomycetes</taxon>
        <taxon>Pseudonocardiales</taxon>
        <taxon>Pseudonocardiaceae</taxon>
        <taxon>Pseudonocardia</taxon>
    </lineage>
</organism>
<gene>
    <name evidence="3" type="ORF">RM445_06665</name>
</gene>
<comment type="caution">
    <text evidence="3">The sequence shown here is derived from an EMBL/GenBank/DDBJ whole genome shotgun (WGS) entry which is preliminary data.</text>
</comment>
<dbReference type="GO" id="GO:0016787">
    <property type="term" value="F:hydrolase activity"/>
    <property type="evidence" value="ECO:0007669"/>
    <property type="project" value="UniProtKB-KW"/>
</dbReference>
<dbReference type="SUPFAM" id="SSF53474">
    <property type="entry name" value="alpha/beta-Hydrolases"/>
    <property type="match status" value="1"/>
</dbReference>
<dbReference type="EMBL" id="JAVREJ010000003">
    <property type="protein sequence ID" value="MDT0349204.1"/>
    <property type="molecule type" value="Genomic_DNA"/>
</dbReference>